<dbReference type="EMBL" id="CM043017">
    <property type="protein sequence ID" value="KAI4464638.1"/>
    <property type="molecule type" value="Genomic_DNA"/>
</dbReference>
<evidence type="ECO:0000313" key="2">
    <source>
        <dbReference type="Proteomes" id="UP001056778"/>
    </source>
</evidence>
<protein>
    <submittedName>
        <fullName evidence="1">Uncharacterized protein</fullName>
    </submittedName>
</protein>
<proteinExistence type="predicted"/>
<gene>
    <name evidence="1" type="ORF">MML48_3g00005279</name>
</gene>
<reference evidence="1" key="1">
    <citation type="submission" date="2022-04" db="EMBL/GenBank/DDBJ databases">
        <title>Chromosome-scale genome assembly of Holotrichia oblita Faldermann.</title>
        <authorList>
            <person name="Rongchong L."/>
        </authorList>
    </citation>
    <scope>NUCLEOTIDE SEQUENCE</scope>
    <source>
        <strain evidence="1">81SQS9</strain>
    </source>
</reference>
<sequence>MGEYHLKTMEELKKDNTNKIKRNKHDQVTQAVLTYLQKRNYPITTPAEMKSDEMQLEMAVDNEVSRPNSIMYSCYNSDPTLIDHSYLKFISWVKDINHNKEHEDLSQIIAPLFCHLYLELIQRDIRKRQQIF</sequence>
<organism evidence="1 2">
    <name type="scientific">Holotrichia oblita</name>
    <name type="common">Chafer beetle</name>
    <dbReference type="NCBI Taxonomy" id="644536"/>
    <lineage>
        <taxon>Eukaryota</taxon>
        <taxon>Metazoa</taxon>
        <taxon>Ecdysozoa</taxon>
        <taxon>Arthropoda</taxon>
        <taxon>Hexapoda</taxon>
        <taxon>Insecta</taxon>
        <taxon>Pterygota</taxon>
        <taxon>Neoptera</taxon>
        <taxon>Endopterygota</taxon>
        <taxon>Coleoptera</taxon>
        <taxon>Polyphaga</taxon>
        <taxon>Scarabaeiformia</taxon>
        <taxon>Scarabaeidae</taxon>
        <taxon>Melolonthinae</taxon>
        <taxon>Holotrichia</taxon>
    </lineage>
</organism>
<evidence type="ECO:0000313" key="1">
    <source>
        <dbReference type="EMBL" id="KAI4464638.1"/>
    </source>
</evidence>
<dbReference type="Proteomes" id="UP001056778">
    <property type="component" value="Chromosome 3"/>
</dbReference>
<name>A0ACB9TCV9_HOLOL</name>
<comment type="caution">
    <text evidence="1">The sequence shown here is derived from an EMBL/GenBank/DDBJ whole genome shotgun (WGS) entry which is preliminary data.</text>
</comment>
<keyword evidence="2" id="KW-1185">Reference proteome</keyword>
<accession>A0ACB9TCV9</accession>